<dbReference type="KEGG" id="sphj:BSL82_12885"/>
<keyword evidence="2 6" id="KW-0698">rRNA processing</keyword>
<feature type="binding site" evidence="6">
    <location>
        <position position="121"/>
    </location>
    <ligand>
        <name>S-adenosyl-L-methionine</name>
        <dbReference type="ChEBI" id="CHEBI:59789"/>
    </ligand>
</feature>
<sequence>MGRLSDYATLLVEWQARMNLVGPATLPHLWARHFLDSAQLLDHAPGRPLDWLDLGSGAGFPGLVIAIMRPHVTMTLVESRAKKCAFLKEVAKHCGVADRVTVLAERAEALPSARFDVISARALASLSQLFDWGLRFAESDTLWLLPKGASVESELADARKTFGFSAQLRPSITDPAARIVLAHGVQRRSRK</sequence>
<comment type="catalytic activity">
    <reaction evidence="6">
        <text>guanosine(527) in 16S rRNA + S-adenosyl-L-methionine = N(7)-methylguanosine(527) in 16S rRNA + S-adenosyl-L-homocysteine</text>
        <dbReference type="Rhea" id="RHEA:42732"/>
        <dbReference type="Rhea" id="RHEA-COMP:10209"/>
        <dbReference type="Rhea" id="RHEA-COMP:10210"/>
        <dbReference type="ChEBI" id="CHEBI:57856"/>
        <dbReference type="ChEBI" id="CHEBI:59789"/>
        <dbReference type="ChEBI" id="CHEBI:74269"/>
        <dbReference type="ChEBI" id="CHEBI:74480"/>
        <dbReference type="EC" id="2.1.1.170"/>
    </reaction>
</comment>
<dbReference type="STRING" id="1921510.BSL82_12885"/>
<evidence type="ECO:0000256" key="5">
    <source>
        <dbReference type="ARBA" id="ARBA00022691"/>
    </source>
</evidence>
<evidence type="ECO:0000313" key="8">
    <source>
        <dbReference type="Proteomes" id="UP000182063"/>
    </source>
</evidence>
<dbReference type="EMBL" id="CP018221">
    <property type="protein sequence ID" value="API61141.1"/>
    <property type="molecule type" value="Genomic_DNA"/>
</dbReference>
<evidence type="ECO:0000256" key="2">
    <source>
        <dbReference type="ARBA" id="ARBA00022552"/>
    </source>
</evidence>
<dbReference type="PANTHER" id="PTHR31760:SF0">
    <property type="entry name" value="S-ADENOSYL-L-METHIONINE-DEPENDENT METHYLTRANSFERASES SUPERFAMILY PROTEIN"/>
    <property type="match status" value="1"/>
</dbReference>
<dbReference type="InterPro" id="IPR029063">
    <property type="entry name" value="SAM-dependent_MTases_sf"/>
</dbReference>
<keyword evidence="3 6" id="KW-0489">Methyltransferase</keyword>
<comment type="subcellular location">
    <subcellularLocation>
        <location evidence="6">Cytoplasm</location>
    </subcellularLocation>
</comment>
<dbReference type="SUPFAM" id="SSF53335">
    <property type="entry name" value="S-adenosyl-L-methionine-dependent methyltransferases"/>
    <property type="match status" value="1"/>
</dbReference>
<comment type="caution">
    <text evidence="6">Lacks conserved residue(s) required for the propagation of feature annotation.</text>
</comment>
<dbReference type="HAMAP" id="MF_00074">
    <property type="entry name" value="16SrRNA_methyltr_G"/>
    <property type="match status" value="1"/>
</dbReference>
<dbReference type="Gene3D" id="3.40.50.150">
    <property type="entry name" value="Vaccinia Virus protein VP39"/>
    <property type="match status" value="1"/>
</dbReference>
<feature type="binding site" evidence="6">
    <location>
        <position position="60"/>
    </location>
    <ligand>
        <name>S-adenosyl-L-methionine</name>
        <dbReference type="ChEBI" id="CHEBI:59789"/>
    </ligand>
</feature>
<dbReference type="NCBIfam" id="TIGR00138">
    <property type="entry name" value="rsmG_gidB"/>
    <property type="match status" value="1"/>
</dbReference>
<dbReference type="EC" id="2.1.1.170" evidence="6"/>
<feature type="binding site" evidence="6">
    <location>
        <position position="55"/>
    </location>
    <ligand>
        <name>S-adenosyl-L-methionine</name>
        <dbReference type="ChEBI" id="CHEBI:59789"/>
    </ligand>
</feature>
<dbReference type="InterPro" id="IPR003682">
    <property type="entry name" value="rRNA_ssu_MeTfrase_G"/>
</dbReference>
<comment type="similarity">
    <text evidence="6">Belongs to the methyltransferase superfamily. RNA methyltransferase RsmG family.</text>
</comment>
<dbReference type="PANTHER" id="PTHR31760">
    <property type="entry name" value="S-ADENOSYL-L-METHIONINE-DEPENDENT METHYLTRANSFERASES SUPERFAMILY PROTEIN"/>
    <property type="match status" value="1"/>
</dbReference>
<evidence type="ECO:0000256" key="1">
    <source>
        <dbReference type="ARBA" id="ARBA00022490"/>
    </source>
</evidence>
<dbReference type="Proteomes" id="UP000182063">
    <property type="component" value="Chromosome"/>
</dbReference>
<feature type="binding site" evidence="6">
    <location>
        <begin position="107"/>
        <end position="108"/>
    </location>
    <ligand>
        <name>S-adenosyl-L-methionine</name>
        <dbReference type="ChEBI" id="CHEBI:59789"/>
    </ligand>
</feature>
<dbReference type="PIRSF" id="PIRSF003078">
    <property type="entry name" value="GidB"/>
    <property type="match status" value="1"/>
</dbReference>
<evidence type="ECO:0000256" key="3">
    <source>
        <dbReference type="ARBA" id="ARBA00022603"/>
    </source>
</evidence>
<evidence type="ECO:0000313" key="7">
    <source>
        <dbReference type="EMBL" id="API61141.1"/>
    </source>
</evidence>
<keyword evidence="8" id="KW-1185">Reference proteome</keyword>
<dbReference type="OrthoDB" id="9808773at2"/>
<dbReference type="AlphaFoldDB" id="A0A1L3ZZS6"/>
<keyword evidence="5 6" id="KW-0949">S-adenosyl-L-methionine</keyword>
<comment type="function">
    <text evidence="6">Specifically methylates the N7 position of guanine in position 527 of 16S rRNA.</text>
</comment>
<organism evidence="7 8">
    <name type="scientific">Tardibacter chloracetimidivorans</name>
    <dbReference type="NCBI Taxonomy" id="1921510"/>
    <lineage>
        <taxon>Bacteria</taxon>
        <taxon>Pseudomonadati</taxon>
        <taxon>Pseudomonadota</taxon>
        <taxon>Alphaproteobacteria</taxon>
        <taxon>Sphingomonadales</taxon>
        <taxon>Sphingomonadaceae</taxon>
        <taxon>Tardibacter</taxon>
    </lineage>
</organism>
<protein>
    <recommendedName>
        <fullName evidence="6">Ribosomal RNA small subunit methyltransferase G</fullName>
        <ecNumber evidence="6">2.1.1.170</ecNumber>
    </recommendedName>
    <alternativeName>
        <fullName evidence="6">16S rRNA 7-methylguanosine methyltransferase</fullName>
        <shortName evidence="6">16S rRNA m7G methyltransferase</shortName>
    </alternativeName>
</protein>
<dbReference type="Pfam" id="PF02527">
    <property type="entry name" value="GidB"/>
    <property type="match status" value="1"/>
</dbReference>
<proteinExistence type="inferred from homology"/>
<name>A0A1L3ZZS6_9SPHN</name>
<evidence type="ECO:0000256" key="4">
    <source>
        <dbReference type="ARBA" id="ARBA00022679"/>
    </source>
</evidence>
<keyword evidence="1 6" id="KW-0963">Cytoplasm</keyword>
<keyword evidence="4 6" id="KW-0808">Transferase</keyword>
<reference evidence="8" key="1">
    <citation type="submission" date="2016-11" db="EMBL/GenBank/DDBJ databases">
        <title>Complete Genome Sequence of alachlor-degrading Sphingomonas sp. strain JJ-A5.</title>
        <authorList>
            <person name="Lee H."/>
            <person name="Ka J.-O."/>
        </authorList>
    </citation>
    <scope>NUCLEOTIDE SEQUENCE [LARGE SCALE GENOMIC DNA]</scope>
    <source>
        <strain evidence="8">JJ-A5</strain>
    </source>
</reference>
<dbReference type="GO" id="GO:0070043">
    <property type="term" value="F:rRNA (guanine-N7-)-methyltransferase activity"/>
    <property type="evidence" value="ECO:0007669"/>
    <property type="project" value="UniProtKB-UniRule"/>
</dbReference>
<gene>
    <name evidence="6" type="primary">rsmG</name>
    <name evidence="7" type="ORF">BSL82_12885</name>
</gene>
<evidence type="ECO:0000256" key="6">
    <source>
        <dbReference type="HAMAP-Rule" id="MF_00074"/>
    </source>
</evidence>
<dbReference type="GO" id="GO:0005829">
    <property type="term" value="C:cytosol"/>
    <property type="evidence" value="ECO:0007669"/>
    <property type="project" value="TreeGrafter"/>
</dbReference>
<accession>A0A1L3ZZS6</accession>